<dbReference type="NCBIfam" id="TIGR00109">
    <property type="entry name" value="hemH"/>
    <property type="match status" value="1"/>
</dbReference>
<reference evidence="9 10" key="1">
    <citation type="submission" date="2015-01" db="EMBL/GenBank/DDBJ databases">
        <title>Draft genome of the acidophilic iron oxidizer Acidithrix ferrooxidans strain Py-F3.</title>
        <authorList>
            <person name="Poehlein A."/>
            <person name="Eisen S."/>
            <person name="Schloemann M."/>
            <person name="Johnson B.D."/>
            <person name="Daniel R."/>
            <person name="Muehling M."/>
        </authorList>
    </citation>
    <scope>NUCLEOTIDE SEQUENCE [LARGE SCALE GENOMIC DNA]</scope>
    <source>
        <strain evidence="9 10">Py-F3</strain>
    </source>
</reference>
<dbReference type="Gene3D" id="3.40.50.1400">
    <property type="match status" value="2"/>
</dbReference>
<protein>
    <recommendedName>
        <fullName evidence="7">Coproporphyrin III ferrochelatase</fullName>
        <ecNumber evidence="7">4.99.1.9</ecNumber>
    </recommendedName>
</protein>
<keyword evidence="10" id="KW-1185">Reference proteome</keyword>
<keyword evidence="5 7" id="KW-0627">Porphyrin biosynthesis</keyword>
<dbReference type="EC" id="4.99.1.9" evidence="7"/>
<evidence type="ECO:0000256" key="3">
    <source>
        <dbReference type="ARBA" id="ARBA00023133"/>
    </source>
</evidence>
<proteinExistence type="inferred from homology"/>
<keyword evidence="4 7" id="KW-0456">Lyase</keyword>
<dbReference type="PATRIC" id="fig|1280514.3.peg.4273"/>
<evidence type="ECO:0000256" key="2">
    <source>
        <dbReference type="ARBA" id="ARBA00023004"/>
    </source>
</evidence>
<dbReference type="UniPathway" id="UPA00252"/>
<comment type="caution">
    <text evidence="9">The sequence shown here is derived from an EMBL/GenBank/DDBJ whole genome shotgun (WGS) entry which is preliminary data.</text>
</comment>
<comment type="subcellular location">
    <subcellularLocation>
        <location evidence="7">Cytoplasm</location>
    </subcellularLocation>
</comment>
<feature type="binding site" evidence="7">
    <location>
        <position position="267"/>
    </location>
    <ligand>
        <name>Fe(2+)</name>
        <dbReference type="ChEBI" id="CHEBI:29033"/>
    </ligand>
</feature>
<sequence>MTNQAILFLSFGGPNGPDDVLPFMENVTRNRPIPRERLVEVSKHYYMFAGKSPINEINLNLIERLEGSLALRGIDLPVYFGNRNWEPYLEQAIQQMIDDGIKEALYFVTSAYSSFSGCRQYKTEVADVLEKLNAPIKLTKLRQFWDHPTFVNPFINDTILKIDKLSKMHPLDEIALLFSAHSIPLSMASTSDYVQQLDVVQNHILSRVNHHFDFKFEARRVYQSRSGPPSQPWLEPDISNEIANLCQIDQKRAFVTIPIGFISDHMEVIYDLDTLANSSAKELGASFERVVTPSDDPAFSDLIVDLIEEVTSQRPAPHIEGFDRPALQCRTNCCQIPPTSPNDYGQRHS</sequence>
<feature type="binding site" evidence="7">
    <location>
        <position position="121"/>
    </location>
    <ligand>
        <name>Fe-coproporphyrin III</name>
        <dbReference type="ChEBI" id="CHEBI:68438"/>
    </ligand>
</feature>
<keyword evidence="3 7" id="KW-0350">Heme biosynthesis</keyword>
<comment type="function">
    <text evidence="7">Involved in coproporphyrin-dependent heme b biosynthesis. Catalyzes the insertion of ferrous iron into coproporphyrin III to form Fe-coproporphyrin III.</text>
</comment>
<dbReference type="HAMAP" id="MF_00323">
    <property type="entry name" value="Ferrochelatase"/>
    <property type="match status" value="1"/>
</dbReference>
<keyword evidence="7" id="KW-0479">Metal-binding</keyword>
<dbReference type="OrthoDB" id="9776380at2"/>
<comment type="pathway">
    <text evidence="1 7">Porphyrin-containing compound metabolism; protoheme biosynthesis.</text>
</comment>
<dbReference type="Proteomes" id="UP000032360">
    <property type="component" value="Unassembled WGS sequence"/>
</dbReference>
<dbReference type="RefSeq" id="WP_052606862.1">
    <property type="nucleotide sequence ID" value="NZ_JXYS01000109.1"/>
</dbReference>
<gene>
    <name evidence="9" type="primary">hemH</name>
    <name evidence="7" type="synonym">cpfC</name>
    <name evidence="9" type="ORF">AXFE_31940</name>
</gene>
<comment type="caution">
    <text evidence="7">Lacks conserved residue(s) required for the propagation of feature annotation.</text>
</comment>
<dbReference type="EMBL" id="JXYS01000109">
    <property type="protein sequence ID" value="KJF15945.1"/>
    <property type="molecule type" value="Genomic_DNA"/>
</dbReference>
<dbReference type="InterPro" id="IPR001015">
    <property type="entry name" value="Ferrochelatase"/>
</dbReference>
<comment type="catalytic activity">
    <reaction evidence="6">
        <text>Fe-coproporphyrin III + 2 H(+) = coproporphyrin III + Fe(2+)</text>
        <dbReference type="Rhea" id="RHEA:49572"/>
        <dbReference type="ChEBI" id="CHEBI:15378"/>
        <dbReference type="ChEBI" id="CHEBI:29033"/>
        <dbReference type="ChEBI" id="CHEBI:68438"/>
        <dbReference type="ChEBI" id="CHEBI:131725"/>
        <dbReference type="EC" id="4.99.1.9"/>
    </reaction>
    <physiologicalReaction direction="right-to-left" evidence="6">
        <dbReference type="Rhea" id="RHEA:49574"/>
    </physiologicalReaction>
</comment>
<comment type="similarity">
    <text evidence="7 8">Belongs to the ferrochelatase family.</text>
</comment>
<evidence type="ECO:0000256" key="5">
    <source>
        <dbReference type="ARBA" id="ARBA00023244"/>
    </source>
</evidence>
<dbReference type="CDD" id="cd03411">
    <property type="entry name" value="Ferrochelatase_N"/>
    <property type="match status" value="1"/>
</dbReference>
<dbReference type="InterPro" id="IPR033659">
    <property type="entry name" value="Ferrochelatase_N"/>
</dbReference>
<evidence type="ECO:0000256" key="7">
    <source>
        <dbReference type="HAMAP-Rule" id="MF_00323"/>
    </source>
</evidence>
<dbReference type="PANTHER" id="PTHR11108:SF1">
    <property type="entry name" value="FERROCHELATASE, MITOCHONDRIAL"/>
    <property type="match status" value="1"/>
</dbReference>
<dbReference type="PANTHER" id="PTHR11108">
    <property type="entry name" value="FERROCHELATASE"/>
    <property type="match status" value="1"/>
</dbReference>
<feature type="binding site" evidence="7">
    <location>
        <position position="52"/>
    </location>
    <ligand>
        <name>Fe-coproporphyrin III</name>
        <dbReference type="ChEBI" id="CHEBI:68438"/>
    </ligand>
</feature>
<dbReference type="AlphaFoldDB" id="A0A0D8HDB8"/>
<evidence type="ECO:0000313" key="10">
    <source>
        <dbReference type="Proteomes" id="UP000032360"/>
    </source>
</evidence>
<evidence type="ECO:0000256" key="6">
    <source>
        <dbReference type="ARBA" id="ARBA00024536"/>
    </source>
</evidence>
<evidence type="ECO:0000313" key="9">
    <source>
        <dbReference type="EMBL" id="KJF15945.1"/>
    </source>
</evidence>
<dbReference type="SUPFAM" id="SSF53800">
    <property type="entry name" value="Chelatase"/>
    <property type="match status" value="1"/>
</dbReference>
<dbReference type="GO" id="GO:0004325">
    <property type="term" value="F:ferrochelatase activity"/>
    <property type="evidence" value="ECO:0007669"/>
    <property type="project" value="UniProtKB-UniRule"/>
</dbReference>
<evidence type="ECO:0000256" key="8">
    <source>
        <dbReference type="RuleBase" id="RU004185"/>
    </source>
</evidence>
<accession>A0A0D8HDB8</accession>
<dbReference type="InterPro" id="IPR033644">
    <property type="entry name" value="Ferrochelatase_C"/>
</dbReference>
<dbReference type="STRING" id="1280514.AXFE_31940"/>
<evidence type="ECO:0000256" key="4">
    <source>
        <dbReference type="ARBA" id="ARBA00023239"/>
    </source>
</evidence>
<feature type="binding site" evidence="7">
    <location>
        <position position="181"/>
    </location>
    <ligand>
        <name>Fe(2+)</name>
        <dbReference type="ChEBI" id="CHEBI:29033"/>
    </ligand>
</feature>
<dbReference type="Pfam" id="PF00762">
    <property type="entry name" value="Ferrochelatase"/>
    <property type="match status" value="1"/>
</dbReference>
<keyword evidence="2 7" id="KW-0408">Iron</keyword>
<dbReference type="GO" id="GO:0046872">
    <property type="term" value="F:metal ion binding"/>
    <property type="evidence" value="ECO:0007669"/>
    <property type="project" value="UniProtKB-KW"/>
</dbReference>
<name>A0A0D8HDB8_9ACTN</name>
<organism evidence="9 10">
    <name type="scientific">Acidithrix ferrooxidans</name>
    <dbReference type="NCBI Taxonomy" id="1280514"/>
    <lineage>
        <taxon>Bacteria</taxon>
        <taxon>Bacillati</taxon>
        <taxon>Actinomycetota</taxon>
        <taxon>Acidimicrobiia</taxon>
        <taxon>Acidimicrobiales</taxon>
        <taxon>Acidimicrobiaceae</taxon>
        <taxon>Acidithrix</taxon>
    </lineage>
</organism>
<dbReference type="GO" id="GO:0005737">
    <property type="term" value="C:cytoplasm"/>
    <property type="evidence" value="ECO:0007669"/>
    <property type="project" value="UniProtKB-SubCell"/>
</dbReference>
<keyword evidence="7" id="KW-0963">Cytoplasm</keyword>
<dbReference type="GO" id="GO:0006783">
    <property type="term" value="P:heme biosynthetic process"/>
    <property type="evidence" value="ECO:0007669"/>
    <property type="project" value="UniProtKB-UniRule"/>
</dbReference>
<dbReference type="CDD" id="cd00419">
    <property type="entry name" value="Ferrochelatase_C"/>
    <property type="match status" value="1"/>
</dbReference>
<evidence type="ECO:0000256" key="1">
    <source>
        <dbReference type="ARBA" id="ARBA00004744"/>
    </source>
</evidence>